<dbReference type="CDD" id="cd00537">
    <property type="entry name" value="MTHFR"/>
    <property type="match status" value="1"/>
</dbReference>
<dbReference type="GO" id="GO:0009086">
    <property type="term" value="P:methionine biosynthetic process"/>
    <property type="evidence" value="ECO:0007669"/>
    <property type="project" value="TreeGrafter"/>
</dbReference>
<feature type="domain" description="MTHFR SAM-binding regulatory" evidence="10">
    <location>
        <begin position="303"/>
        <end position="581"/>
    </location>
</feature>
<evidence type="ECO:0000256" key="6">
    <source>
        <dbReference type="ARBA" id="ARBA00022857"/>
    </source>
</evidence>
<evidence type="ECO:0000259" key="10">
    <source>
        <dbReference type="Pfam" id="PF21895"/>
    </source>
</evidence>
<dbReference type="Proteomes" id="UP001152607">
    <property type="component" value="Unassembled WGS sequence"/>
</dbReference>
<gene>
    <name evidence="11" type="ORF">PDIGIT_LOCUS10326</name>
</gene>
<evidence type="ECO:0000256" key="7">
    <source>
        <dbReference type="ARBA" id="ARBA00023002"/>
    </source>
</evidence>
<protein>
    <recommendedName>
        <fullName evidence="10">MTHFR SAM-binding regulatory domain-containing protein</fullName>
    </recommendedName>
</protein>
<reference evidence="11" key="1">
    <citation type="submission" date="2023-01" db="EMBL/GenBank/DDBJ databases">
        <authorList>
            <person name="Van Ghelder C."/>
            <person name="Rancurel C."/>
        </authorList>
    </citation>
    <scope>NUCLEOTIDE SEQUENCE</scope>
    <source>
        <strain evidence="11">CNCM I-4278</strain>
    </source>
</reference>
<comment type="pathway">
    <text evidence="2 8">One-carbon metabolism; tetrahydrofolate interconversion.</text>
</comment>
<evidence type="ECO:0000256" key="1">
    <source>
        <dbReference type="ARBA" id="ARBA00001974"/>
    </source>
</evidence>
<dbReference type="PANTHER" id="PTHR45754">
    <property type="entry name" value="METHYLENETETRAHYDROFOLATE REDUCTASE"/>
    <property type="match status" value="1"/>
</dbReference>
<keyword evidence="5" id="KW-0274">FAD</keyword>
<dbReference type="InterPro" id="IPR003171">
    <property type="entry name" value="Mehydrof_redctse-like"/>
</dbReference>
<evidence type="ECO:0000256" key="9">
    <source>
        <dbReference type="SAM" id="MobiDB-lite"/>
    </source>
</evidence>
<dbReference type="FunFam" id="3.20.20.220:FF:000002">
    <property type="entry name" value="Methylenetetrahydrofolate reductase"/>
    <property type="match status" value="1"/>
</dbReference>
<evidence type="ECO:0000256" key="2">
    <source>
        <dbReference type="ARBA" id="ARBA00004777"/>
    </source>
</evidence>
<keyword evidence="4" id="KW-0285">Flavoprotein</keyword>
<sequence length="647" mass="72552">MHISQMLAQSRAEGKPTFSFEFFPPKTAQGVQNLYDRMDRMHDFGPKFIDVTWGAGGSLSHLTCEMIKVAQNVYGLETCMHLTCTDMERSKIDNALKEAHDAGCTNILALRGDPPREKEKWEAASGGFRYAKDLVKYIRERYGNFFDIGVAGYSEGSDDNDNVDELIDHLKEKVDAGATFIVTQMFYDTDLFLEWVHKVRAKGIDIPIIPGIMPIHTHAAFLRRANWTKCNIPTHWTEALDPIKNDDAEVREVGKGLVAEMCTKLINAGILHLHFYTMNLAQATRMVLEELELLPDVESPLQKPLPWRPSLGLNRREENVRPIFWRNRNRSYVARTQDWDEFPNGRWGDARSPAFGELDAYGIGLKGTNEQNIKLWGAPKSIKDISDLFVSYMTGKLSSLPWSEAPISNEADTLRKDLINLNQRGFFTINSQPAVNGAKSSDLVYGWGPRNGYVYQKAYLEILVTPEHIAELITRIERDPSLTYYAVNKDGDLKTNAYGDGPNAVTWGVFPGKEIVQPTIVETVSFLAWKDEFFKVGREWANCHASTSPSRYIIEDLMDTWYLINIVHNDFHVQHGIFPLFEGLQVTDMEKPLYETGASNGHSTNGDHATNGSAAKGGKSTLNDLVEAAKSAARTATNGMNGLAVSS</sequence>
<evidence type="ECO:0000256" key="5">
    <source>
        <dbReference type="ARBA" id="ARBA00022827"/>
    </source>
</evidence>
<evidence type="ECO:0000256" key="3">
    <source>
        <dbReference type="ARBA" id="ARBA00006743"/>
    </source>
</evidence>
<dbReference type="NCBIfam" id="TIGR00677">
    <property type="entry name" value="fadh2_euk"/>
    <property type="match status" value="1"/>
</dbReference>
<dbReference type="Gene3D" id="3.20.20.220">
    <property type="match status" value="1"/>
</dbReference>
<dbReference type="Pfam" id="PF02219">
    <property type="entry name" value="MTHFR"/>
    <property type="match status" value="1"/>
</dbReference>
<dbReference type="Pfam" id="PF21895">
    <property type="entry name" value="MTHFR_C"/>
    <property type="match status" value="1"/>
</dbReference>
<keyword evidence="6" id="KW-0521">NADP</keyword>
<dbReference type="InterPro" id="IPR053806">
    <property type="entry name" value="MTHFR_C"/>
</dbReference>
<evidence type="ECO:0000256" key="8">
    <source>
        <dbReference type="RuleBase" id="RU004254"/>
    </source>
</evidence>
<feature type="region of interest" description="Disordered" evidence="9">
    <location>
        <begin position="595"/>
        <end position="618"/>
    </location>
</feature>
<comment type="caution">
    <text evidence="11">The sequence shown here is derived from an EMBL/GenBank/DDBJ whole genome shotgun (WGS) entry which is preliminary data.</text>
</comment>
<dbReference type="EMBL" id="CAOQHR010000007">
    <property type="protein sequence ID" value="CAI6337217.1"/>
    <property type="molecule type" value="Genomic_DNA"/>
</dbReference>
<proteinExistence type="inferred from homology"/>
<dbReference type="AlphaFoldDB" id="A0A9W4UM79"/>
<evidence type="ECO:0000313" key="12">
    <source>
        <dbReference type="Proteomes" id="UP001152607"/>
    </source>
</evidence>
<dbReference type="OrthoDB" id="16284at2759"/>
<feature type="compositionally biased region" description="Polar residues" evidence="9">
    <location>
        <begin position="597"/>
        <end position="613"/>
    </location>
</feature>
<evidence type="ECO:0000313" key="11">
    <source>
        <dbReference type="EMBL" id="CAI6337217.1"/>
    </source>
</evidence>
<name>A0A9W4UM79_9PLEO</name>
<dbReference type="InterPro" id="IPR004621">
    <property type="entry name" value="Fadh2_euk"/>
</dbReference>
<dbReference type="GO" id="GO:0004489">
    <property type="term" value="F:methylenetetrahydrofolate reductase [NAD(P)H] activity"/>
    <property type="evidence" value="ECO:0007669"/>
    <property type="project" value="InterPro"/>
</dbReference>
<dbReference type="GO" id="GO:0035999">
    <property type="term" value="P:tetrahydrofolate interconversion"/>
    <property type="evidence" value="ECO:0007669"/>
    <property type="project" value="TreeGrafter"/>
</dbReference>
<organism evidence="11 12">
    <name type="scientific">Periconia digitata</name>
    <dbReference type="NCBI Taxonomy" id="1303443"/>
    <lineage>
        <taxon>Eukaryota</taxon>
        <taxon>Fungi</taxon>
        <taxon>Dikarya</taxon>
        <taxon>Ascomycota</taxon>
        <taxon>Pezizomycotina</taxon>
        <taxon>Dothideomycetes</taxon>
        <taxon>Pleosporomycetidae</taxon>
        <taxon>Pleosporales</taxon>
        <taxon>Massarineae</taxon>
        <taxon>Periconiaceae</taxon>
        <taxon>Periconia</taxon>
    </lineage>
</organism>
<accession>A0A9W4UM79</accession>
<comment type="similarity">
    <text evidence="3">Belongs to the methylenetetrahydrofolate reductase family.</text>
</comment>
<dbReference type="GO" id="GO:0071949">
    <property type="term" value="F:FAD binding"/>
    <property type="evidence" value="ECO:0007669"/>
    <property type="project" value="TreeGrafter"/>
</dbReference>
<dbReference type="SUPFAM" id="SSF51730">
    <property type="entry name" value="FAD-linked oxidoreductase"/>
    <property type="match status" value="1"/>
</dbReference>
<comment type="cofactor">
    <cofactor evidence="1">
        <name>FAD</name>
        <dbReference type="ChEBI" id="CHEBI:57692"/>
    </cofactor>
</comment>
<dbReference type="GO" id="GO:0005829">
    <property type="term" value="C:cytosol"/>
    <property type="evidence" value="ECO:0007669"/>
    <property type="project" value="TreeGrafter"/>
</dbReference>
<keyword evidence="7" id="KW-0560">Oxidoreductase</keyword>
<evidence type="ECO:0000256" key="4">
    <source>
        <dbReference type="ARBA" id="ARBA00022630"/>
    </source>
</evidence>
<keyword evidence="12" id="KW-1185">Reference proteome</keyword>
<dbReference type="PANTHER" id="PTHR45754:SF3">
    <property type="entry name" value="METHYLENETETRAHYDROFOLATE REDUCTASE (NADPH)"/>
    <property type="match status" value="1"/>
</dbReference>
<dbReference type="InterPro" id="IPR029041">
    <property type="entry name" value="FAD-linked_oxidoreductase-like"/>
</dbReference>